<dbReference type="AlphaFoldDB" id="A0AAD7SMP3"/>
<accession>A0AAD7SMP3</accession>
<evidence type="ECO:0000313" key="1">
    <source>
        <dbReference type="EMBL" id="KAJ8404842.1"/>
    </source>
</evidence>
<reference evidence="1" key="1">
    <citation type="journal article" date="2023" name="Science">
        <title>Genome structures resolve the early diversification of teleost fishes.</title>
        <authorList>
            <person name="Parey E."/>
            <person name="Louis A."/>
            <person name="Montfort J."/>
            <person name="Bouchez O."/>
            <person name="Roques C."/>
            <person name="Iampietro C."/>
            <person name="Lluch J."/>
            <person name="Castinel A."/>
            <person name="Donnadieu C."/>
            <person name="Desvignes T."/>
            <person name="Floi Bucao C."/>
            <person name="Jouanno E."/>
            <person name="Wen M."/>
            <person name="Mejri S."/>
            <person name="Dirks R."/>
            <person name="Jansen H."/>
            <person name="Henkel C."/>
            <person name="Chen W.J."/>
            <person name="Zahm M."/>
            <person name="Cabau C."/>
            <person name="Klopp C."/>
            <person name="Thompson A.W."/>
            <person name="Robinson-Rechavi M."/>
            <person name="Braasch I."/>
            <person name="Lecointre G."/>
            <person name="Bobe J."/>
            <person name="Postlethwait J.H."/>
            <person name="Berthelot C."/>
            <person name="Roest Crollius H."/>
            <person name="Guiguen Y."/>
        </authorList>
    </citation>
    <scope>NUCLEOTIDE SEQUENCE</scope>
    <source>
        <strain evidence="1">NC1722</strain>
    </source>
</reference>
<gene>
    <name evidence="1" type="ORF">AAFF_G00332290</name>
</gene>
<dbReference type="EMBL" id="JAINUG010000051">
    <property type="protein sequence ID" value="KAJ8404842.1"/>
    <property type="molecule type" value="Genomic_DNA"/>
</dbReference>
<comment type="caution">
    <text evidence="1">The sequence shown here is derived from an EMBL/GenBank/DDBJ whole genome shotgun (WGS) entry which is preliminary data.</text>
</comment>
<name>A0AAD7SMP3_9TELE</name>
<dbReference type="Proteomes" id="UP001221898">
    <property type="component" value="Unassembled WGS sequence"/>
</dbReference>
<protein>
    <submittedName>
        <fullName evidence="1">Uncharacterized protein</fullName>
    </submittedName>
</protein>
<keyword evidence="2" id="KW-1185">Reference proteome</keyword>
<proteinExistence type="predicted"/>
<sequence>MSKESYVGTQGRRRVAPSLVRSCRGSTAWRLMSRSSNGGKPRRSFAPIPEAVSRLIRRSFPSDGPGPARALRDTRLRWAGPAS</sequence>
<organism evidence="1 2">
    <name type="scientific">Aldrovandia affinis</name>
    <dbReference type="NCBI Taxonomy" id="143900"/>
    <lineage>
        <taxon>Eukaryota</taxon>
        <taxon>Metazoa</taxon>
        <taxon>Chordata</taxon>
        <taxon>Craniata</taxon>
        <taxon>Vertebrata</taxon>
        <taxon>Euteleostomi</taxon>
        <taxon>Actinopterygii</taxon>
        <taxon>Neopterygii</taxon>
        <taxon>Teleostei</taxon>
        <taxon>Notacanthiformes</taxon>
        <taxon>Halosauridae</taxon>
        <taxon>Aldrovandia</taxon>
    </lineage>
</organism>
<evidence type="ECO:0000313" key="2">
    <source>
        <dbReference type="Proteomes" id="UP001221898"/>
    </source>
</evidence>